<evidence type="ECO:0000313" key="2">
    <source>
        <dbReference type="Proteomes" id="UP000253517"/>
    </source>
</evidence>
<dbReference type="AlphaFoldDB" id="A0A369A4A9"/>
<dbReference type="EMBL" id="QPJS01000003">
    <property type="protein sequence ID" value="RCX03238.1"/>
    <property type="molecule type" value="Genomic_DNA"/>
</dbReference>
<dbReference type="Proteomes" id="UP000253517">
    <property type="component" value="Unassembled WGS sequence"/>
</dbReference>
<reference evidence="1 2" key="1">
    <citation type="submission" date="2018-07" db="EMBL/GenBank/DDBJ databases">
        <title>Genomic Encyclopedia of Type Strains, Phase IV (KMG-IV): sequencing the most valuable type-strain genomes for metagenomic binning, comparative biology and taxonomic classification.</title>
        <authorList>
            <person name="Goeker M."/>
        </authorList>
    </citation>
    <scope>NUCLEOTIDE SEQUENCE [LARGE SCALE GENOMIC DNA]</scope>
    <source>
        <strain evidence="1 2">DSM 21410</strain>
    </source>
</reference>
<dbReference type="PROSITE" id="PS51257">
    <property type="entry name" value="PROKAR_LIPOPROTEIN"/>
    <property type="match status" value="1"/>
</dbReference>
<evidence type="ECO:0008006" key="3">
    <source>
        <dbReference type="Google" id="ProtNLM"/>
    </source>
</evidence>
<sequence length="174" mass="19220">MKKLNLLYVFFLTAAVFSCKKDNDNNQPQQKSLADVIVGGWELTKMDVSATAMFLGQQVNVVGVGSQFTGVATFKDNPKEISSTAGARVAVSIELGGTSIPFDTLEFENVFDLYKYAVLSNQQVRLIGPENDTILMNVKSFTENTIDMEFLQNIEDDDTGQNVATTFKISVRKK</sequence>
<name>A0A369A4A9_9FLAO</name>
<proteinExistence type="predicted"/>
<dbReference type="RefSeq" id="WP_037358378.1">
    <property type="nucleotide sequence ID" value="NZ_BHZF01000003.1"/>
</dbReference>
<evidence type="ECO:0000313" key="1">
    <source>
        <dbReference type="EMBL" id="RCX03238.1"/>
    </source>
</evidence>
<keyword evidence="2" id="KW-1185">Reference proteome</keyword>
<accession>A0A369A4A9</accession>
<protein>
    <recommendedName>
        <fullName evidence="3">Lipocalin-like domain-containing protein</fullName>
    </recommendedName>
</protein>
<comment type="caution">
    <text evidence="1">The sequence shown here is derived from an EMBL/GenBank/DDBJ whole genome shotgun (WGS) entry which is preliminary data.</text>
</comment>
<gene>
    <name evidence="1" type="ORF">DES35_103119</name>
</gene>
<organism evidence="1 2">
    <name type="scientific">Schleiferia thermophila</name>
    <dbReference type="NCBI Taxonomy" id="884107"/>
    <lineage>
        <taxon>Bacteria</taxon>
        <taxon>Pseudomonadati</taxon>
        <taxon>Bacteroidota</taxon>
        <taxon>Flavobacteriia</taxon>
        <taxon>Flavobacteriales</taxon>
        <taxon>Schleiferiaceae</taxon>
        <taxon>Schleiferia</taxon>
    </lineage>
</organism>